<evidence type="ECO:0000256" key="4">
    <source>
        <dbReference type="ARBA" id="ARBA00022679"/>
    </source>
</evidence>
<dbReference type="Gene3D" id="3.40.50.150">
    <property type="entry name" value="Vaccinia Virus protein VP39"/>
    <property type="match status" value="1"/>
</dbReference>
<evidence type="ECO:0000256" key="8">
    <source>
        <dbReference type="ARBA" id="ARBA00023034"/>
    </source>
</evidence>
<keyword evidence="8" id="KW-0333">Golgi apparatus</keyword>
<proteinExistence type="inferred from homology"/>
<dbReference type="InterPro" id="IPR029063">
    <property type="entry name" value="SAM-dependent_MTases_sf"/>
</dbReference>
<evidence type="ECO:0000256" key="7">
    <source>
        <dbReference type="ARBA" id="ARBA00022989"/>
    </source>
</evidence>
<dbReference type="EMBL" id="QGNW01000017">
    <property type="protein sequence ID" value="RVX15797.1"/>
    <property type="molecule type" value="Genomic_DNA"/>
</dbReference>
<accession>A0A438K3M4</accession>
<keyword evidence="6" id="KW-0735">Signal-anchor</keyword>
<evidence type="ECO:0000256" key="5">
    <source>
        <dbReference type="ARBA" id="ARBA00022692"/>
    </source>
</evidence>
<keyword evidence="10" id="KW-0325">Glycoprotein</keyword>
<evidence type="ECO:0000256" key="11">
    <source>
        <dbReference type="SAM" id="MobiDB-lite"/>
    </source>
</evidence>
<evidence type="ECO:0000313" key="13">
    <source>
        <dbReference type="Proteomes" id="UP000288805"/>
    </source>
</evidence>
<dbReference type="GO" id="GO:0008168">
    <property type="term" value="F:methyltransferase activity"/>
    <property type="evidence" value="ECO:0007669"/>
    <property type="project" value="UniProtKB-KW"/>
</dbReference>
<dbReference type="AlphaFoldDB" id="A0A438K3M4"/>
<feature type="region of interest" description="Disordered" evidence="11">
    <location>
        <begin position="119"/>
        <end position="138"/>
    </location>
</feature>
<dbReference type="PROSITE" id="PS51257">
    <property type="entry name" value="PROKAR_LIPOPROTEIN"/>
    <property type="match status" value="1"/>
</dbReference>
<dbReference type="Pfam" id="PF03141">
    <property type="entry name" value="Methyltransf_29"/>
    <property type="match status" value="3"/>
</dbReference>
<evidence type="ECO:0000256" key="9">
    <source>
        <dbReference type="ARBA" id="ARBA00023136"/>
    </source>
</evidence>
<dbReference type="Proteomes" id="UP000288805">
    <property type="component" value="Unassembled WGS sequence"/>
</dbReference>
<evidence type="ECO:0000256" key="2">
    <source>
        <dbReference type="ARBA" id="ARBA00008361"/>
    </source>
</evidence>
<keyword evidence="9" id="KW-0472">Membrane</keyword>
<sequence length="1080" mass="120734">MKDIGPNLNFIKTPAFIKITAFGIIVLSCFYLGKHYSDGYQQLSFFSTFHSPQIDVAVGVSPNVGKFSDQNLNLTAPPSIPGSPPKNSKNAPPPAVERIGIVDEDGAMSVEFEVGEFDPHSVEDLGNSDGEEEKKVGNRDSTVKIENFRVCEASMQDYIPCLDNVEEIARLNSTERGEKYERHCPGKGEGLDCLVPMPQGYKPRIPWPASRDEVWFSNVPHTRLVEDKGGQNWISIKGDKFVFPGGGTQFIHGADQYLDQISQMVPDIAFGNHTRVVLDIGCGVASFGAFLLQRNVITLSIAPKDVHENQIQFALERGVPAMVAVFATHRLLYPSQAFDLIHCSRCRINWTRDDGILLLEVNRMLRAGGYFAWAAQPVYKHEGNLQEQWKEMEDLTIRLCWELVKKEGYIAIWRKPLNNSCYLNRDTGVQPPLCDPNDDPDDVCWILVSAEVFHKMANVRNKRNLLTKVRVNDTSLFEESEIEVEFRGIKGAILKEEAFVALSSLSGDKVTRFPFGNLLQIYEGVGYNGVEIQEEISDVERGVGKAIGNEWEGIKSRTHFSVENERKVSNLGSQENQKAASIGRVRGLTDSLAVGAFNAWQRLEVEFLLLISLKAVGGLCRIGVIVLRQGRNNRLLAFPQFQSLYVVVADSFSLWNGLSDAFLVKKNLLVGMVLSYVGMKPCITLLPENGYGANVTAWPARLNDLPERLQTIEMDAYISRKEILKADTKFWHEVIYGYVHAYHWNDSKLRNVMDMRAGFGGFAAALIDFQVDCWVMNVVPVSGFNTLPVIYDRGLIGVRHDWCQHVVQWSIVGHWGLPGKIVFQALAGLYPAYLFLNFNIHSWEVLRCDGYSIYMARVQKCFGKEHPLLCFMVGEESVHEGFCSTPMSLIMLDQRGGNSRWMGIICLIACPKPAGLRLAIEDEILASLEDLKETTFFRTTNRRCEPFDTYPRTYDLLHAAGLFSIEQKRCNISNIMLEMDRMLRPGGRVYIRDTVSVVNELHAIAVAMGWASAVHDTSEGPHASWRLLRTATPCQVLHIGGDVNEICSCTLVMGAAIISNHKGNLYEGLRPSSGGALGLT</sequence>
<dbReference type="PANTHER" id="PTHR10108:SF1144">
    <property type="entry name" value="METHYLTRANSFERASE PMT10-RELATED"/>
    <property type="match status" value="1"/>
</dbReference>
<name>A0A438K3M4_VITVI</name>
<feature type="region of interest" description="Disordered" evidence="11">
    <location>
        <begin position="74"/>
        <end position="95"/>
    </location>
</feature>
<keyword evidence="4 12" id="KW-0808">Transferase</keyword>
<comment type="caution">
    <text evidence="12">The sequence shown here is derived from an EMBL/GenBank/DDBJ whole genome shotgun (WGS) entry which is preliminary data.</text>
</comment>
<keyword evidence="7" id="KW-1133">Transmembrane helix</keyword>
<keyword evidence="3 12" id="KW-0489">Methyltransferase</keyword>
<evidence type="ECO:0000256" key="3">
    <source>
        <dbReference type="ARBA" id="ARBA00022603"/>
    </source>
</evidence>
<dbReference type="PANTHER" id="PTHR10108">
    <property type="entry name" value="SAM-DEPENDENT METHYLTRANSFERASE"/>
    <property type="match status" value="1"/>
</dbReference>
<evidence type="ECO:0000256" key="1">
    <source>
        <dbReference type="ARBA" id="ARBA00004323"/>
    </source>
</evidence>
<dbReference type="GO" id="GO:0000139">
    <property type="term" value="C:Golgi membrane"/>
    <property type="evidence" value="ECO:0007669"/>
    <property type="project" value="UniProtKB-SubCell"/>
</dbReference>
<comment type="subcellular location">
    <subcellularLocation>
        <location evidence="1">Golgi apparatus membrane</location>
        <topology evidence="1">Single-pass type II membrane protein</topology>
    </subcellularLocation>
</comment>
<gene>
    <name evidence="12" type="primary">VvCHDp000330</name>
    <name evidence="12" type="ORF">CK203_005514</name>
</gene>
<comment type="similarity">
    <text evidence="2">Belongs to the methyltransferase superfamily.</text>
</comment>
<dbReference type="InterPro" id="IPR004159">
    <property type="entry name" value="Put_SAM_MeTrfase"/>
</dbReference>
<dbReference type="CDD" id="cd02440">
    <property type="entry name" value="AdoMet_MTases"/>
    <property type="match status" value="1"/>
</dbReference>
<dbReference type="FunFam" id="3.40.50.150:FF:000043">
    <property type="entry name" value="probable methyltransferase PMT3"/>
    <property type="match status" value="1"/>
</dbReference>
<evidence type="ECO:0000313" key="12">
    <source>
        <dbReference type="EMBL" id="RVX15797.1"/>
    </source>
</evidence>
<protein>
    <submittedName>
        <fullName evidence="12">Putative methyltransferase PMT10</fullName>
    </submittedName>
</protein>
<evidence type="ECO:0000256" key="10">
    <source>
        <dbReference type="ARBA" id="ARBA00023180"/>
    </source>
</evidence>
<evidence type="ECO:0000256" key="6">
    <source>
        <dbReference type="ARBA" id="ARBA00022968"/>
    </source>
</evidence>
<dbReference type="SUPFAM" id="SSF53335">
    <property type="entry name" value="S-adenosyl-L-methionine-dependent methyltransferases"/>
    <property type="match status" value="1"/>
</dbReference>
<reference evidence="12 13" key="1">
    <citation type="journal article" date="2018" name="PLoS Genet.">
        <title>Population sequencing reveals clonal diversity and ancestral inbreeding in the grapevine cultivar Chardonnay.</title>
        <authorList>
            <person name="Roach M.J."/>
            <person name="Johnson D.L."/>
            <person name="Bohlmann J."/>
            <person name="van Vuuren H.J."/>
            <person name="Jones S.J."/>
            <person name="Pretorius I.S."/>
            <person name="Schmidt S.A."/>
            <person name="Borneman A.R."/>
        </authorList>
    </citation>
    <scope>NUCLEOTIDE SEQUENCE [LARGE SCALE GENOMIC DNA]</scope>
    <source>
        <strain evidence="13">cv. Chardonnay</strain>
        <tissue evidence="12">Leaf</tissue>
    </source>
</reference>
<keyword evidence="5" id="KW-0812">Transmembrane</keyword>
<organism evidence="12 13">
    <name type="scientific">Vitis vinifera</name>
    <name type="common">Grape</name>
    <dbReference type="NCBI Taxonomy" id="29760"/>
    <lineage>
        <taxon>Eukaryota</taxon>
        <taxon>Viridiplantae</taxon>
        <taxon>Streptophyta</taxon>
        <taxon>Embryophyta</taxon>
        <taxon>Tracheophyta</taxon>
        <taxon>Spermatophyta</taxon>
        <taxon>Magnoliopsida</taxon>
        <taxon>eudicotyledons</taxon>
        <taxon>Gunneridae</taxon>
        <taxon>Pentapetalae</taxon>
        <taxon>rosids</taxon>
        <taxon>Vitales</taxon>
        <taxon>Vitaceae</taxon>
        <taxon>Viteae</taxon>
        <taxon>Vitis</taxon>
    </lineage>
</organism>
<dbReference type="GO" id="GO:0032259">
    <property type="term" value="P:methylation"/>
    <property type="evidence" value="ECO:0007669"/>
    <property type="project" value="UniProtKB-KW"/>
</dbReference>